<gene>
    <name evidence="1" type="ORF">JTBB02_V1_60022</name>
</gene>
<proteinExistence type="predicted"/>
<reference evidence="1" key="1">
    <citation type="submission" date="2019-07" db="EMBL/GenBank/DDBJ databases">
        <authorList>
            <person name="Weber M."/>
            <person name="Kostadinov I."/>
            <person name="Kostadinov D I."/>
        </authorList>
    </citation>
    <scope>NUCLEOTIDE SEQUENCE</scope>
    <source>
        <strain evidence="1">Gfbio:sag-sample-b02:053724c1-46a9-4a36-b237-ea2bf867836b</strain>
    </source>
</reference>
<dbReference type="EMBL" id="LR633966">
    <property type="protein sequence ID" value="VUX54979.1"/>
    <property type="molecule type" value="Genomic_DNA"/>
</dbReference>
<name>A0A7D9D150_9GAMM</name>
<organism evidence="1">
    <name type="scientific">uncultured Woeseiaceae bacterium</name>
    <dbReference type="NCBI Taxonomy" id="1983305"/>
    <lineage>
        <taxon>Bacteria</taxon>
        <taxon>Pseudomonadati</taxon>
        <taxon>Pseudomonadota</taxon>
        <taxon>Gammaproteobacteria</taxon>
        <taxon>Woeseiales</taxon>
        <taxon>Woeseiaceae</taxon>
        <taxon>environmental samples</taxon>
    </lineage>
</organism>
<protein>
    <submittedName>
        <fullName evidence="1">Uncharacterized protein</fullName>
    </submittedName>
</protein>
<sequence length="133" mass="15527">MSLIEDDALRRLLADWPSQIQYFESQQQQDYDFFLNVWTPFLRANSYLPLQSTIGTPVPGRPEAPTLVIDLQLEGTWSHAEMVASKEFHNILAQKSWIQFDILVVFDEADMLIDQTIQRIESRLYRASIRLPQ</sequence>
<evidence type="ECO:0000313" key="1">
    <source>
        <dbReference type="EMBL" id="VUX54979.1"/>
    </source>
</evidence>
<dbReference type="AlphaFoldDB" id="A0A7D9D150"/>
<accession>A0A7D9D150</accession>